<protein>
    <submittedName>
        <fullName evidence="1">9303_t:CDS:1</fullName>
    </submittedName>
</protein>
<accession>A0ACA9PR53</accession>
<dbReference type="Proteomes" id="UP000789525">
    <property type="component" value="Unassembled WGS sequence"/>
</dbReference>
<evidence type="ECO:0000313" key="2">
    <source>
        <dbReference type="Proteomes" id="UP000789525"/>
    </source>
</evidence>
<feature type="non-terminal residue" evidence="1">
    <location>
        <position position="1"/>
    </location>
</feature>
<comment type="caution">
    <text evidence="1">The sequence shown here is derived from an EMBL/GenBank/DDBJ whole genome shotgun (WGS) entry which is preliminary data.</text>
</comment>
<keyword evidence="2" id="KW-1185">Reference proteome</keyword>
<evidence type="ECO:0000313" key="1">
    <source>
        <dbReference type="EMBL" id="CAG8721578.1"/>
    </source>
</evidence>
<reference evidence="1" key="1">
    <citation type="submission" date="2021-06" db="EMBL/GenBank/DDBJ databases">
        <authorList>
            <person name="Kallberg Y."/>
            <person name="Tangrot J."/>
            <person name="Rosling A."/>
        </authorList>
    </citation>
    <scope>NUCLEOTIDE SEQUENCE</scope>
    <source>
        <strain evidence="1">CL356</strain>
    </source>
</reference>
<organism evidence="1 2">
    <name type="scientific">Acaulospora colombiana</name>
    <dbReference type="NCBI Taxonomy" id="27376"/>
    <lineage>
        <taxon>Eukaryota</taxon>
        <taxon>Fungi</taxon>
        <taxon>Fungi incertae sedis</taxon>
        <taxon>Mucoromycota</taxon>
        <taxon>Glomeromycotina</taxon>
        <taxon>Glomeromycetes</taxon>
        <taxon>Diversisporales</taxon>
        <taxon>Acaulosporaceae</taxon>
        <taxon>Acaulospora</taxon>
    </lineage>
</organism>
<proteinExistence type="predicted"/>
<name>A0ACA9PR53_9GLOM</name>
<dbReference type="EMBL" id="CAJVPT010038964">
    <property type="protein sequence ID" value="CAG8721578.1"/>
    <property type="molecule type" value="Genomic_DNA"/>
</dbReference>
<feature type="non-terminal residue" evidence="1">
    <location>
        <position position="492"/>
    </location>
</feature>
<sequence>TIPFPSGKYSTNDIRSFFEHHFGEISKHNPGLESQWPGSDVIEGLVEKAAGLFIWARTVIRLISRGEPRGQLRRIMQGRNTGNISNLYSLILDISFANPTKEEINAFQAIMGSIILAKSPLSVSTLHHLLLIEESIIFYIINGLYSVLEPKKTLRIAHQSFADFLIDEKECPPTFYIQIEQQKENLTVACLKTMQKELRFNICQIQSSYLRNSDIPGISKIIERNISSHLCYSCWYWTDHLISRGHDSNICEELRWFMNNQFLFWLEVMSLTAISILYKDSYPQTLKIASGGQNDWPAIRYSLTGLKSPASSLAFSPDCKRIASGHEDGTIRIWGAEMGDLIAGPFEGHISEIASIKISPDNKLVLSRSLNDGIIRVWNIDTGECTHNRFFGYSESLMSPALSPDGKRVVSATGDEGFLVWSVETGEVVSGPFSKDKDMCLSASFSPDGGRVALSCGDTVQVYEVETGVLVAGPFKGHTGPIILVEYLPDGK</sequence>
<gene>
    <name evidence="1" type="ORF">ACOLOM_LOCUS11166</name>
</gene>